<dbReference type="RefSeq" id="WP_286484799.1">
    <property type="nucleotide sequence ID" value="NZ_JACALR010000001.1"/>
</dbReference>
<evidence type="ECO:0000256" key="2">
    <source>
        <dbReference type="SAM" id="SignalP"/>
    </source>
</evidence>
<dbReference type="NCBIfam" id="TIGR04183">
    <property type="entry name" value="Por_Secre_tail"/>
    <property type="match status" value="1"/>
</dbReference>
<gene>
    <name evidence="3" type="ORF">HX095_01970</name>
</gene>
<organism evidence="3 4">
    <name type="scientific">Empedobacter falsenii</name>
    <dbReference type="NCBI Taxonomy" id="343874"/>
    <lineage>
        <taxon>Bacteria</taxon>
        <taxon>Pseudomonadati</taxon>
        <taxon>Bacteroidota</taxon>
        <taxon>Flavobacteriia</taxon>
        <taxon>Flavobacteriales</taxon>
        <taxon>Weeksellaceae</taxon>
        <taxon>Empedobacter</taxon>
    </lineage>
</organism>
<evidence type="ECO:0000256" key="1">
    <source>
        <dbReference type="ARBA" id="ARBA00022729"/>
    </source>
</evidence>
<dbReference type="Proteomes" id="UP001173578">
    <property type="component" value="Unassembled WGS sequence"/>
</dbReference>
<keyword evidence="1 2" id="KW-0732">Signal</keyword>
<reference evidence="3" key="2">
    <citation type="journal article" date="2022" name="Sci. Total Environ.">
        <title>Prevalence, transmission, and molecular epidemiology of tet(X)-positive bacteria among humans, animals, and environmental niches in China: An epidemiological, and genomic-based study.</title>
        <authorList>
            <person name="Dong N."/>
            <person name="Zeng Y."/>
            <person name="Cai C."/>
            <person name="Sun C."/>
            <person name="Lu J."/>
            <person name="Liu C."/>
            <person name="Zhou H."/>
            <person name="Sun Q."/>
            <person name="Shu L."/>
            <person name="Wang H."/>
            <person name="Wang Y."/>
            <person name="Wang S."/>
            <person name="Wu C."/>
            <person name="Chan E.W."/>
            <person name="Chen G."/>
            <person name="Shen Z."/>
            <person name="Chen S."/>
            <person name="Zhang R."/>
        </authorList>
    </citation>
    <scope>NUCLEOTIDE SEQUENCE</scope>
    <source>
        <strain evidence="3">210</strain>
    </source>
</reference>
<evidence type="ECO:0000313" key="3">
    <source>
        <dbReference type="EMBL" id="MDM1549976.1"/>
    </source>
</evidence>
<name>A0AAW7DIC6_9FLAO</name>
<dbReference type="AlphaFoldDB" id="A0AAW7DIC6"/>
<evidence type="ECO:0000313" key="4">
    <source>
        <dbReference type="Proteomes" id="UP001173578"/>
    </source>
</evidence>
<sequence length="691" mass="76721">MKKNLLALFVLGAIYSASAQDTYIKDAVIVKVNPNTLFYNGGNVSIDTDAAGGTTEKIINEGNIQIKGGFSNVNTIGKNFVNRYAVGTTGTQYGQLIIDGASTVSGQVSIERSKINTSSNDYFPFGLPYQGDNVDNIFKNIIGNSYSFRGDCKVDVNCGTTRYLQTLLSWDIKQSEYDHVPTGTLVTAGANYTVNTMTGPFKTFLEGISASKFPTYGKPNNKAIVLNNVESGIRNKTKAEFSEITWGQWKNLTNNYNETYDSYLGNNTNVDTNARYAKNLHRFSNPFTSNIDLSDVSIAKSWIKFVVNGAIKGPTETFEPTTIKFRINKLADNYSVDWNGQTGGSNTNTTRISAYLQKATSGTTPYFWAGNPDALIVKPFEYFEIDYYTMLKANNGGSNIVTANFNITDNQKTFSYDFATKGSNGAYARSSNSLASTNILNDESLQQKGLIAGNDFTQVEFFLLDDTNILGDAAYLVNSSFYKTGNSTTSNIEKNPIFLYEEKNDGTVVTDAQTLLNQFNSNDYVGKPIRVGFNNLIDGHSYTINLRLFEQSILNRVDNLSIGKYYLLDKSKNQLIEIDSNTKINFTANSNINNQFELYWNEKPTNLGTSEIEKSNNTFIFKESINKYVRFEKNNTSANIEIYDLTGRLITRNVDISTNSDYKLNLGSSSGVYIIVITYKDGKVVSLKTIN</sequence>
<feature type="signal peptide" evidence="2">
    <location>
        <begin position="1"/>
        <end position="19"/>
    </location>
</feature>
<feature type="chain" id="PRO_5043465246" evidence="2">
    <location>
        <begin position="20"/>
        <end position="691"/>
    </location>
</feature>
<comment type="caution">
    <text evidence="3">The sequence shown here is derived from an EMBL/GenBank/DDBJ whole genome shotgun (WGS) entry which is preliminary data.</text>
</comment>
<accession>A0AAW7DIC6</accession>
<dbReference type="InterPro" id="IPR026444">
    <property type="entry name" value="Secre_tail"/>
</dbReference>
<protein>
    <submittedName>
        <fullName evidence="3">T9SS type A sorting domain-containing protein</fullName>
    </submittedName>
</protein>
<dbReference type="EMBL" id="JACALR010000001">
    <property type="protein sequence ID" value="MDM1549976.1"/>
    <property type="molecule type" value="Genomic_DNA"/>
</dbReference>
<reference evidence="3" key="1">
    <citation type="submission" date="2020-06" db="EMBL/GenBank/DDBJ databases">
        <authorList>
            <person name="Dong N."/>
        </authorList>
    </citation>
    <scope>NUCLEOTIDE SEQUENCE</scope>
    <source>
        <strain evidence="3">210</strain>
    </source>
</reference>
<proteinExistence type="predicted"/>